<dbReference type="Gene3D" id="1.10.287.70">
    <property type="match status" value="1"/>
</dbReference>
<feature type="transmembrane region" description="Helical" evidence="6">
    <location>
        <begin position="1322"/>
        <end position="1347"/>
    </location>
</feature>
<feature type="transmembrane region" description="Helical" evidence="6">
    <location>
        <begin position="1416"/>
        <end position="1440"/>
    </location>
</feature>
<evidence type="ECO:0000256" key="3">
    <source>
        <dbReference type="ARBA" id="ARBA00022989"/>
    </source>
</evidence>
<evidence type="ECO:0000313" key="8">
    <source>
        <dbReference type="EMBL" id="CAD8948620.1"/>
    </source>
</evidence>
<organism evidence="8">
    <name type="scientific">Hemiselmis andersenii</name>
    <name type="common">Cryptophyte alga</name>
    <dbReference type="NCBI Taxonomy" id="464988"/>
    <lineage>
        <taxon>Eukaryota</taxon>
        <taxon>Cryptophyceae</taxon>
        <taxon>Cryptomonadales</taxon>
        <taxon>Hemiselmidaceae</taxon>
        <taxon>Hemiselmis</taxon>
    </lineage>
</organism>
<evidence type="ECO:0000256" key="1">
    <source>
        <dbReference type="ARBA" id="ARBA00004141"/>
    </source>
</evidence>
<evidence type="ECO:0000256" key="5">
    <source>
        <dbReference type="SAM" id="MobiDB-lite"/>
    </source>
</evidence>
<dbReference type="SUPFAM" id="SSF49899">
    <property type="entry name" value="Concanavalin A-like lectins/glucanases"/>
    <property type="match status" value="1"/>
</dbReference>
<dbReference type="InterPro" id="IPR051223">
    <property type="entry name" value="Polycystin"/>
</dbReference>
<sequence>MAAAAAMAMKKKQDEKNVLGPGGGGPGGGSVTMRNQRQNEVLVTALQRQNTKQWDAIENPEQLRERAALRIQLFARGHILFRQRLHRENLYKRLEFETELSVGGWRLFTQVMVFTFLLIAIGMSGDPSTKRGIYTNLRDSFGFDDLRGMTDRSEFVNTQMGAIATTAKDFFILSGSQYFVPESGSVELLLDMETFSAPKLLGGLQLEIQLAEFSFTGVVRLSPQFVRGYILRKRILPAGQGSELACWGWYLHAQKGPELHYGGHDYFATPADSAEEATVKQETVSLSNRTVFPAEEYRLLTIVVTGTNVTFYSNLDNLGTAQMPRPVTDCFNNLEGMLVGDTGMTLGQLSFYAKALTPTIIEEIYIGGGTLDDLSTGTRPAPLVETEMGELSRSLTSAVGVVDQSVSEQIPAAQLNLVMQAVEIEKIAGNSSSGNIILAPSLPTGSIAFNSSPLLTDSATPSRQYYSLLGGPWLLDNAAKANDATFDGERWWSSDKFPRFTGRGVTFTMWFRNVACPEGKSCGTFLLSAHQSKASSARCWSAWVETDGIYWDTPAGTPSFGYPLNEALNPSYSQKFKLTSDTWRHMAWVFNEDTNNLEYYLDGVLTYTGTWGKPVSEMDCGPVNVSIGFRWPDYTYGADVEIYDMRMYVGAPLTTAEVFNIATAPVPPSPSFGRDDQARARDRCLYLTSPEMMDTSWTDTYGHGCAWYFNNRGLYPTLCSYPGVGENCPIACKSKQECFNVGTYKTYFAWNSIRRIESTTPNGTVCLASSWNKTQQVERCRANQPSLQTDGKTWQWEADIAALQSAAHRVNLTDCDELEAATDEQCSFDPAPVKEFTTHMKANGGDFTLAFWVKPLGEISLASDGRFLPSVNFLSSVSPPFANIAFGPYVSGSNGEARMRSGCTGSAPQPGIVDTEQIEMSKASTTDWTFIAISKNNQLRTSGGARASVATNLGKFTEGQGSWDMCLDDPDALFNAIEVNFPMLISPIMLVPQELPFGLVQEIYYQQVGNMAVRDGPLVTNKERASTTMEIEKNDYVPKSALMATPIIFQKRVAPSATCPFEYSTEWVKEQHQKVIDGRCKAPYTCDSDVLDKPEATISCPGAPVDNEKSFGLEPQEFEGTGFADFLFSITDTPFVFRDGELRPTGSFVDSLTQTVKIILVFFTPQYGITTVMSVDADMSGPRSAFVDVSVQHYAILEGAQLVAYLLVQCMVLIFIVFMIVDVFQHGTAMWGAYREDRIVPDLLTAGLMGVDVLTIVMTTVVVCLRLPSKIASAGAVREILHNLDAIPWASSDVSVTDKKTTFFANVQDLLALIGTEESVDAFLNVVLIVLLIRVIQCTSLHPRLALLTGTISKAMDDFWHSALLIILIMGSFAGIGTWRFGSEREEFGTFEKTMQTEFLMFLGEFLEDWATDTDLQAFIVLYLMIMFLLVLNFLLAIIVEAYMGVREVNEENEIEQEFLTDMASIFQANLMSYRHKWPHGQVLGRMLASQRAKFSVGFMDLSGSMLFKDQKSVGAFLRYYQGFEFCEPPEIGSYGKADDGMKQVLEIERRVAQLLGTRPPKLKDMAHQEGAKSKAKRGPSDTQHVPDMGGSFNRNPPNGNGAHHTPGNGSAEPHHSHSAPPGLAANNANKPGYVQPAMQLPGSVAEGNGEDVDNLIAELGTPRNDNKDANGDVVQSATLQD</sequence>
<evidence type="ECO:0000256" key="4">
    <source>
        <dbReference type="ARBA" id="ARBA00023136"/>
    </source>
</evidence>
<evidence type="ECO:0000256" key="6">
    <source>
        <dbReference type="SAM" id="Phobius"/>
    </source>
</evidence>
<protein>
    <recommendedName>
        <fullName evidence="7">Polycystin cation channel PKD1/PKD2 domain-containing protein</fullName>
    </recommendedName>
</protein>
<feature type="compositionally biased region" description="Gly residues" evidence="5">
    <location>
        <begin position="20"/>
        <end position="30"/>
    </location>
</feature>
<dbReference type="PANTHER" id="PTHR10877:SF183">
    <property type="entry name" value="AT14535P-RELATED"/>
    <property type="match status" value="1"/>
</dbReference>
<feature type="transmembrane region" description="Helical" evidence="6">
    <location>
        <begin position="1202"/>
        <end position="1224"/>
    </location>
</feature>
<evidence type="ECO:0000256" key="2">
    <source>
        <dbReference type="ARBA" id="ARBA00022692"/>
    </source>
</evidence>
<comment type="subcellular location">
    <subcellularLocation>
        <location evidence="1">Membrane</location>
        <topology evidence="1">Multi-pass membrane protein</topology>
    </subcellularLocation>
</comment>
<dbReference type="InterPro" id="IPR013320">
    <property type="entry name" value="ConA-like_dom_sf"/>
</dbReference>
<feature type="region of interest" description="Disordered" evidence="5">
    <location>
        <begin position="1556"/>
        <end position="1682"/>
    </location>
</feature>
<dbReference type="PANTHER" id="PTHR10877">
    <property type="entry name" value="POLYCYSTIN FAMILY MEMBER"/>
    <property type="match status" value="1"/>
</dbReference>
<proteinExistence type="predicted"/>
<reference evidence="8" key="1">
    <citation type="submission" date="2021-01" db="EMBL/GenBank/DDBJ databases">
        <authorList>
            <person name="Corre E."/>
            <person name="Pelletier E."/>
            <person name="Niang G."/>
            <person name="Scheremetjew M."/>
            <person name="Finn R."/>
            <person name="Kale V."/>
            <person name="Holt S."/>
            <person name="Cochrane G."/>
            <person name="Meng A."/>
            <person name="Brown T."/>
            <person name="Cohen L."/>
        </authorList>
    </citation>
    <scope>NUCLEOTIDE SEQUENCE</scope>
    <source>
        <strain evidence="8">CCMP644</strain>
    </source>
</reference>
<feature type="transmembrane region" description="Helical" evidence="6">
    <location>
        <begin position="1244"/>
        <end position="1268"/>
    </location>
</feature>
<gene>
    <name evidence="8" type="ORF">HAND00432_LOCUS3138</name>
</gene>
<dbReference type="EMBL" id="HBFX01005070">
    <property type="protein sequence ID" value="CAD8948620.1"/>
    <property type="molecule type" value="Transcribed_RNA"/>
</dbReference>
<feature type="transmembrane region" description="Helical" evidence="6">
    <location>
        <begin position="1359"/>
        <end position="1379"/>
    </location>
</feature>
<dbReference type="PROSITE" id="PS50096">
    <property type="entry name" value="IQ"/>
    <property type="match status" value="1"/>
</dbReference>
<feature type="region of interest" description="Disordered" evidence="5">
    <location>
        <begin position="1"/>
        <end position="33"/>
    </location>
</feature>
<evidence type="ECO:0000259" key="7">
    <source>
        <dbReference type="Pfam" id="PF08016"/>
    </source>
</evidence>
<keyword evidence="2 6" id="KW-0812">Transmembrane</keyword>
<dbReference type="InterPro" id="IPR013122">
    <property type="entry name" value="PKD1_2_channel"/>
</dbReference>
<feature type="domain" description="Polycystin cation channel PKD1/PKD2" evidence="7">
    <location>
        <begin position="1317"/>
        <end position="1444"/>
    </location>
</feature>
<keyword evidence="3 6" id="KW-1133">Transmembrane helix</keyword>
<keyword evidence="4 6" id="KW-0472">Membrane</keyword>
<dbReference type="Gene3D" id="2.60.120.200">
    <property type="match status" value="1"/>
</dbReference>
<feature type="compositionally biased region" description="Basic and acidic residues" evidence="5">
    <location>
        <begin position="1562"/>
        <end position="1573"/>
    </location>
</feature>
<accession>A0A7S1DHJ7</accession>
<name>A0A7S1DHJ7_HEMAN</name>
<dbReference type="GO" id="GO:0016020">
    <property type="term" value="C:membrane"/>
    <property type="evidence" value="ECO:0007669"/>
    <property type="project" value="UniProtKB-SubCell"/>
</dbReference>
<dbReference type="Pfam" id="PF08016">
    <property type="entry name" value="PKD_channel"/>
    <property type="match status" value="1"/>
</dbReference>